<accession>A0A6A1TUA1</accession>
<proteinExistence type="predicted"/>
<dbReference type="AlphaFoldDB" id="A0A6A1TUA1"/>
<evidence type="ECO:0000256" key="1">
    <source>
        <dbReference type="SAM" id="SignalP"/>
    </source>
</evidence>
<protein>
    <submittedName>
        <fullName evidence="2">Phospholipid-binding protein</fullName>
    </submittedName>
</protein>
<organism evidence="2 3">
    <name type="scientific">Neorhizobium galegae</name>
    <name type="common">Rhizobium galegae</name>
    <dbReference type="NCBI Taxonomy" id="399"/>
    <lineage>
        <taxon>Bacteria</taxon>
        <taxon>Pseudomonadati</taxon>
        <taxon>Pseudomonadota</taxon>
        <taxon>Alphaproteobacteria</taxon>
        <taxon>Hyphomicrobiales</taxon>
        <taxon>Rhizobiaceae</taxon>
        <taxon>Rhizobium/Agrobacterium group</taxon>
        <taxon>Neorhizobium</taxon>
    </lineage>
</organism>
<dbReference type="Pfam" id="PF01161">
    <property type="entry name" value="PBP"/>
    <property type="match status" value="1"/>
</dbReference>
<sequence length="123" mass="13102">MRILLAAIITFAATTAALADMKTSFDWGPTKKCFDSKSPPMKVSGVPAGTKQLDIRMMDMDAPDYNHGGSKVAYTGQTDLPYGAFSYTGPCPPTAHKYRFTVKALDAGGKVVGTATATKSFKQ</sequence>
<gene>
    <name evidence="2" type="ORF">F4V91_08570</name>
</gene>
<dbReference type="RefSeq" id="WP_151041880.1">
    <property type="nucleotide sequence ID" value="NZ_VZUL01000002.1"/>
</dbReference>
<dbReference type="Gene3D" id="3.90.280.10">
    <property type="entry name" value="PEBP-like"/>
    <property type="match status" value="1"/>
</dbReference>
<evidence type="ECO:0000313" key="2">
    <source>
        <dbReference type="EMBL" id="KAB1086477.1"/>
    </source>
</evidence>
<keyword evidence="1" id="KW-0732">Signal</keyword>
<feature type="chain" id="PRO_5025633038" evidence="1">
    <location>
        <begin position="20"/>
        <end position="123"/>
    </location>
</feature>
<dbReference type="Proteomes" id="UP000386575">
    <property type="component" value="Unassembled WGS sequence"/>
</dbReference>
<feature type="signal peptide" evidence="1">
    <location>
        <begin position="1"/>
        <end position="19"/>
    </location>
</feature>
<dbReference type="SUPFAM" id="SSF49777">
    <property type="entry name" value="PEBP-like"/>
    <property type="match status" value="1"/>
</dbReference>
<reference evidence="2 3" key="1">
    <citation type="submission" date="2019-09" db="EMBL/GenBank/DDBJ databases">
        <title>Genome sequencing of Ng87 strain.</title>
        <authorList>
            <person name="Karasev E.S."/>
            <person name="Andronov E."/>
        </authorList>
    </citation>
    <scope>NUCLEOTIDE SEQUENCE [LARGE SCALE GENOMIC DNA]</scope>
    <source>
        <strain evidence="2 3">Ng87</strain>
    </source>
</reference>
<dbReference type="InterPro" id="IPR036610">
    <property type="entry name" value="PEBP-like_sf"/>
</dbReference>
<comment type="caution">
    <text evidence="2">The sequence shown here is derived from an EMBL/GenBank/DDBJ whole genome shotgun (WGS) entry which is preliminary data.</text>
</comment>
<name>A0A6A1TUA1_NEOGA</name>
<dbReference type="InterPro" id="IPR008914">
    <property type="entry name" value="PEBP"/>
</dbReference>
<evidence type="ECO:0000313" key="3">
    <source>
        <dbReference type="Proteomes" id="UP000386575"/>
    </source>
</evidence>
<dbReference type="EMBL" id="VZUL01000002">
    <property type="protein sequence ID" value="KAB1086477.1"/>
    <property type="molecule type" value="Genomic_DNA"/>
</dbReference>